<organism evidence="2 3">
    <name type="scientific">Orenia marismortui</name>
    <dbReference type="NCBI Taxonomy" id="46469"/>
    <lineage>
        <taxon>Bacteria</taxon>
        <taxon>Bacillati</taxon>
        <taxon>Bacillota</taxon>
        <taxon>Clostridia</taxon>
        <taxon>Halanaerobiales</taxon>
        <taxon>Halobacteroidaceae</taxon>
        <taxon>Orenia</taxon>
    </lineage>
</organism>
<dbReference type="STRING" id="926561.GCA_000379025_03192"/>
<accession>A0A4R8GR21</accession>
<dbReference type="InterPro" id="IPR057087">
    <property type="entry name" value="Gp12-like"/>
</dbReference>
<sequence length="178" mass="20624">MIDLETIANDIWQPLKDYSGCPQILLANQKIPPKKLKDQRVIYNFSRPYNTGNINFTEVKEVVESIEAEFDKDLMYNYYYNPRVTLSITGYGSNKNPIDLYLNKVREFFMIPKLAGYFFEDYKGVVVNVGDTIDKTTFLENDYEIRKGFDVILSFQDIISVREATIESIGINEEIVKG</sequence>
<comment type="caution">
    <text evidence="2">The sequence shown here is derived from an EMBL/GenBank/DDBJ whole genome shotgun (WGS) entry which is preliminary data.</text>
</comment>
<keyword evidence="3" id="KW-1185">Reference proteome</keyword>
<evidence type="ECO:0000259" key="1">
    <source>
        <dbReference type="Pfam" id="PF23961"/>
    </source>
</evidence>
<dbReference type="EMBL" id="SOEG01000030">
    <property type="protein sequence ID" value="TDX48276.1"/>
    <property type="molecule type" value="Genomic_DNA"/>
</dbReference>
<dbReference type="AlphaFoldDB" id="A0A4R8GR21"/>
<evidence type="ECO:0000313" key="3">
    <source>
        <dbReference type="Proteomes" id="UP000295832"/>
    </source>
</evidence>
<gene>
    <name evidence="2" type="ORF">C7959_1303</name>
</gene>
<dbReference type="Pfam" id="PF23961">
    <property type="entry name" value="Phage_tail_terminator_9"/>
    <property type="match status" value="1"/>
</dbReference>
<dbReference type="RefSeq" id="WP_134118177.1">
    <property type="nucleotide sequence ID" value="NZ_SOEG01000030.1"/>
</dbReference>
<proteinExistence type="predicted"/>
<reference evidence="2 3" key="1">
    <citation type="submission" date="2019-03" db="EMBL/GenBank/DDBJ databases">
        <title>Subsurface microbial communities from deep shales in Ohio and West Virginia, USA.</title>
        <authorList>
            <person name="Wrighton K."/>
        </authorList>
    </citation>
    <scope>NUCLEOTIDE SEQUENCE [LARGE SCALE GENOMIC DNA]</scope>
    <source>
        <strain evidence="2 3">MSL 6dP</strain>
    </source>
</reference>
<evidence type="ECO:0000313" key="2">
    <source>
        <dbReference type="EMBL" id="TDX48276.1"/>
    </source>
</evidence>
<protein>
    <recommendedName>
        <fullName evidence="1">Phage neck terminator protein gp12-like domain-containing protein</fullName>
    </recommendedName>
</protein>
<dbReference type="NCBIfam" id="NF047498">
    <property type="entry name" value="LIC_12616_fam"/>
    <property type="match status" value="1"/>
</dbReference>
<feature type="domain" description="Phage neck terminator protein gp12-like" evidence="1">
    <location>
        <begin position="9"/>
        <end position="173"/>
    </location>
</feature>
<name>A0A4R8GR21_9FIRM</name>
<dbReference type="Proteomes" id="UP000295832">
    <property type="component" value="Unassembled WGS sequence"/>
</dbReference>